<protein>
    <recommendedName>
        <fullName evidence="2">Long chronological lifespan protein 2</fullName>
    </recommendedName>
</protein>
<dbReference type="GO" id="GO:0036503">
    <property type="term" value="P:ERAD pathway"/>
    <property type="evidence" value="ECO:0007669"/>
    <property type="project" value="TreeGrafter"/>
</dbReference>
<evidence type="ECO:0000256" key="4">
    <source>
        <dbReference type="SAM" id="SignalP"/>
    </source>
</evidence>
<comment type="similarity">
    <text evidence="1">Belongs to the LCL2 family.</text>
</comment>
<organism evidence="5">
    <name type="scientific">Athelia psychrophila</name>
    <dbReference type="NCBI Taxonomy" id="1759441"/>
    <lineage>
        <taxon>Eukaryota</taxon>
        <taxon>Fungi</taxon>
        <taxon>Dikarya</taxon>
        <taxon>Basidiomycota</taxon>
        <taxon>Agaricomycotina</taxon>
        <taxon>Agaricomycetes</taxon>
        <taxon>Agaricomycetidae</taxon>
        <taxon>Atheliales</taxon>
        <taxon>Atheliaceae</taxon>
        <taxon>Athelia</taxon>
    </lineage>
</organism>
<accession>A0A165WMY3</accession>
<feature type="signal peptide" evidence="4">
    <location>
        <begin position="1"/>
        <end position="17"/>
    </location>
</feature>
<feature type="chain" id="PRO_5007868547" description="Long chronological lifespan protein 2" evidence="4">
    <location>
        <begin position="18"/>
        <end position="115"/>
    </location>
</feature>
<proteinExistence type="inferred from homology"/>
<evidence type="ECO:0000256" key="2">
    <source>
        <dbReference type="ARBA" id="ARBA00018534"/>
    </source>
</evidence>
<dbReference type="STRING" id="436010.A0A165WMY3"/>
<keyword evidence="3 4" id="KW-0732">Signal</keyword>
<dbReference type="PANTHER" id="PTHR38425:SF1">
    <property type="entry name" value="LONG CHRONOLOGICAL LIFESPAN PROTEIN 2"/>
    <property type="match status" value="1"/>
</dbReference>
<evidence type="ECO:0000256" key="1">
    <source>
        <dbReference type="ARBA" id="ARBA00010545"/>
    </source>
</evidence>
<dbReference type="OrthoDB" id="2234316at2759"/>
<dbReference type="InterPro" id="IPR034543">
    <property type="entry name" value="LCL2"/>
</dbReference>
<evidence type="ECO:0000256" key="3">
    <source>
        <dbReference type="ARBA" id="ARBA00022729"/>
    </source>
</evidence>
<dbReference type="PANTHER" id="PTHR38425">
    <property type="entry name" value="LONG CHRONOLOGICAL LIFESPAN PROTEIN 2"/>
    <property type="match status" value="1"/>
</dbReference>
<name>A0A165WMY3_9AGAM</name>
<gene>
    <name evidence="5" type="ORF">FIBSPDRAFT_762471</name>
</gene>
<sequence length="115" mass="12697">MLLFHITLLFLTSCAYAQFGNFFGDMFGQQHQQQQQRPAGASHWAQHLESVPCAHYLCPDTHACVETPASCPCPNEQDVKCLVPDGPDRGGATVVCVRGATDCQEVEKLTKRFSK</sequence>
<dbReference type="EMBL" id="KV417741">
    <property type="protein sequence ID" value="KZP07755.1"/>
    <property type="molecule type" value="Genomic_DNA"/>
</dbReference>
<dbReference type="AlphaFoldDB" id="A0A165WMY3"/>
<evidence type="ECO:0000313" key="5">
    <source>
        <dbReference type="EMBL" id="KZP07755.1"/>
    </source>
</evidence>
<reference evidence="5" key="1">
    <citation type="journal article" date="2016" name="Mol. Biol. Evol.">
        <title>Comparative Genomics of Early-Diverging Mushroom-Forming Fungi Provides Insights into the Origins of Lignocellulose Decay Capabilities.</title>
        <authorList>
            <person name="Nagy L.G."/>
            <person name="Riley R."/>
            <person name="Tritt A."/>
            <person name="Adam C."/>
            <person name="Daum C."/>
            <person name="Floudas D."/>
            <person name="Sun H."/>
            <person name="Yadav J.S."/>
            <person name="Pangilinan J."/>
            <person name="Larsson K.H."/>
            <person name="Matsuura K."/>
            <person name="Barry K."/>
            <person name="Labutti K."/>
            <person name="Kuo R."/>
            <person name="Ohm R.A."/>
            <person name="Bhattacharya S.S."/>
            <person name="Shirouzu T."/>
            <person name="Yoshinaga Y."/>
            <person name="Martin F.M."/>
            <person name="Grigoriev I.V."/>
            <person name="Hibbett D.S."/>
        </authorList>
    </citation>
    <scope>NUCLEOTIDE SEQUENCE [LARGE SCALE GENOMIC DNA]</scope>
    <source>
        <strain evidence="5">CBS 109695</strain>
    </source>
</reference>